<evidence type="ECO:0000256" key="2">
    <source>
        <dbReference type="ARBA" id="ARBA00022692"/>
    </source>
</evidence>
<name>A0A6S7EGJ3_9BURK</name>
<dbReference type="Gene3D" id="2.40.30.170">
    <property type="match status" value="1"/>
</dbReference>
<dbReference type="SUPFAM" id="SSF51230">
    <property type="entry name" value="Single hybrid motif"/>
    <property type="match status" value="1"/>
</dbReference>
<dbReference type="PRINTS" id="PR01490">
    <property type="entry name" value="RTXTOXIND"/>
</dbReference>
<feature type="coiled-coil region" evidence="5">
    <location>
        <begin position="227"/>
        <end position="258"/>
    </location>
</feature>
<accession>A0A6S7EGJ3</accession>
<dbReference type="AlphaFoldDB" id="A0A6S7EGJ3"/>
<comment type="subcellular location">
    <subcellularLocation>
        <location evidence="1">Membrane</location>
        <topology evidence="1">Single-pass membrane protein</topology>
    </subcellularLocation>
</comment>
<keyword evidence="2" id="KW-0812">Transmembrane</keyword>
<proteinExistence type="predicted"/>
<sequence length="412" mass="45343">MSRLIIDSRSRGKGNALAPMLPADGSDGVSLATPPRRARWCMRAMFAGLCALLAWAAVGKIDQVTRAPAQIIAAARTQVIQSPDGGIITQLHVSEGDVVHAGDVLATLQEERARAAVSDSNAKVAALRITLARLHAEVYGTPLAFPSDLQDYKDYMRNQRDLYQKRRTAIKEDLAALRNMLSLARQELSINRKLVATGDVSQAEILRLQRAVADIEAQMTSRRNKYFQDAQAEMTKAQEDLTSQTEQLRDRNQVLEQTRLIATADGIVNNIRVNTIGGVVRPGETVMEILPTGGDLLAEARVGPADIAFVQVGQSANVRIDAYDSSIFGVMSGEVSYISPDVLQEETRQGPSHYYRVRILIREAEFKRHSSEQIQLRAGMTATVDIKARERTVLQYLAKPITKGLQQSLGER</sequence>
<keyword evidence="3" id="KW-1133">Transmembrane helix</keyword>
<evidence type="ECO:0000256" key="4">
    <source>
        <dbReference type="ARBA" id="ARBA00023136"/>
    </source>
</evidence>
<evidence type="ECO:0000256" key="3">
    <source>
        <dbReference type="ARBA" id="ARBA00022989"/>
    </source>
</evidence>
<keyword evidence="8" id="KW-1185">Reference proteome</keyword>
<reference evidence="7 8" key="1">
    <citation type="submission" date="2020-04" db="EMBL/GenBank/DDBJ databases">
        <authorList>
            <person name="De Canck E."/>
        </authorList>
    </citation>
    <scope>NUCLEOTIDE SEQUENCE [LARGE SCALE GENOMIC DNA]</scope>
    <source>
        <strain evidence="7 8">LMG 26841</strain>
    </source>
</reference>
<dbReference type="Gene3D" id="2.40.50.100">
    <property type="match status" value="1"/>
</dbReference>
<dbReference type="Proteomes" id="UP000494272">
    <property type="component" value="Unassembled WGS sequence"/>
</dbReference>
<evidence type="ECO:0000256" key="5">
    <source>
        <dbReference type="SAM" id="Coils"/>
    </source>
</evidence>
<dbReference type="EMBL" id="CADIKW010000014">
    <property type="protein sequence ID" value="CAB3911448.1"/>
    <property type="molecule type" value="Genomic_DNA"/>
</dbReference>
<dbReference type="GO" id="GO:0016020">
    <property type="term" value="C:membrane"/>
    <property type="evidence" value="ECO:0007669"/>
    <property type="project" value="UniProtKB-SubCell"/>
</dbReference>
<organism evidence="7 8">
    <name type="scientific">Achromobacter dolens</name>
    <dbReference type="NCBI Taxonomy" id="1287738"/>
    <lineage>
        <taxon>Bacteria</taxon>
        <taxon>Pseudomonadati</taxon>
        <taxon>Pseudomonadota</taxon>
        <taxon>Betaproteobacteria</taxon>
        <taxon>Burkholderiales</taxon>
        <taxon>Alcaligenaceae</taxon>
        <taxon>Achromobacter</taxon>
    </lineage>
</organism>
<gene>
    <name evidence="7" type="primary">prsE_2</name>
    <name evidence="7" type="ORF">LMG26841_05012</name>
</gene>
<dbReference type="InterPro" id="IPR011053">
    <property type="entry name" value="Single_hybrid_motif"/>
</dbReference>
<evidence type="ECO:0000259" key="6">
    <source>
        <dbReference type="Pfam" id="PF26002"/>
    </source>
</evidence>
<dbReference type="InterPro" id="IPR050739">
    <property type="entry name" value="MFP"/>
</dbReference>
<evidence type="ECO:0000313" key="7">
    <source>
        <dbReference type="EMBL" id="CAB3911448.1"/>
    </source>
</evidence>
<feature type="domain" description="AprE-like beta-barrel" evidence="6">
    <location>
        <begin position="296"/>
        <end position="388"/>
    </location>
</feature>
<keyword evidence="4" id="KW-0472">Membrane</keyword>
<evidence type="ECO:0000256" key="1">
    <source>
        <dbReference type="ARBA" id="ARBA00004167"/>
    </source>
</evidence>
<dbReference type="RefSeq" id="WP_175142026.1">
    <property type="nucleotide sequence ID" value="NZ_CADIJW010000001.1"/>
</dbReference>
<dbReference type="Pfam" id="PF26002">
    <property type="entry name" value="Beta-barrel_AprE"/>
    <property type="match status" value="1"/>
</dbReference>
<evidence type="ECO:0000313" key="8">
    <source>
        <dbReference type="Proteomes" id="UP000494272"/>
    </source>
</evidence>
<dbReference type="InterPro" id="IPR058982">
    <property type="entry name" value="Beta-barrel_AprE"/>
</dbReference>
<keyword evidence="5" id="KW-0175">Coiled coil</keyword>
<dbReference type="PANTHER" id="PTHR30386">
    <property type="entry name" value="MEMBRANE FUSION SUBUNIT OF EMRAB-TOLC MULTIDRUG EFFLUX PUMP"/>
    <property type="match status" value="1"/>
</dbReference>
<dbReference type="PANTHER" id="PTHR30386:SF26">
    <property type="entry name" value="TRANSPORT PROTEIN COMB"/>
    <property type="match status" value="1"/>
</dbReference>
<protein>
    <submittedName>
        <fullName evidence="7">Type I secretion system membrane fusion protein PrsE</fullName>
    </submittedName>
</protein>
<dbReference type="GeneID" id="94358553"/>